<dbReference type="InterPro" id="IPR036058">
    <property type="entry name" value="Kazal_dom_sf"/>
</dbReference>
<dbReference type="Gene3D" id="3.30.60.30">
    <property type="match status" value="1"/>
</dbReference>
<organism evidence="4 5">
    <name type="scientific">Candidatus Magasanikbacteria bacterium CG10_big_fil_rev_8_21_14_0_10_42_10</name>
    <dbReference type="NCBI Taxonomy" id="1974649"/>
    <lineage>
        <taxon>Bacteria</taxon>
        <taxon>Candidatus Magasanikiibacteriota</taxon>
    </lineage>
</organism>
<dbReference type="AlphaFoldDB" id="A0A2H0TXT2"/>
<gene>
    <name evidence="4" type="ORF">COU32_02865</name>
</gene>
<protein>
    <recommendedName>
        <fullName evidence="3">Kazal-like domain-containing protein</fullName>
    </recommendedName>
</protein>
<name>A0A2H0TXT2_9BACT</name>
<feature type="compositionally biased region" description="Low complexity" evidence="1">
    <location>
        <begin position="19"/>
        <end position="37"/>
    </location>
</feature>
<evidence type="ECO:0000313" key="4">
    <source>
        <dbReference type="EMBL" id="PIR76316.1"/>
    </source>
</evidence>
<feature type="region of interest" description="Disordered" evidence="1">
    <location>
        <begin position="18"/>
        <end position="42"/>
    </location>
</feature>
<dbReference type="CDD" id="cd00104">
    <property type="entry name" value="KAZAL_FS"/>
    <property type="match status" value="1"/>
</dbReference>
<keyword evidence="2" id="KW-0732">Signal</keyword>
<comment type="caution">
    <text evidence="4">The sequence shown here is derived from an EMBL/GenBank/DDBJ whole genome shotgun (WGS) entry which is preliminary data.</text>
</comment>
<dbReference type="Pfam" id="PF00050">
    <property type="entry name" value="Kazal_1"/>
    <property type="match status" value="1"/>
</dbReference>
<evidence type="ECO:0000256" key="2">
    <source>
        <dbReference type="SAM" id="SignalP"/>
    </source>
</evidence>
<dbReference type="SUPFAM" id="SSF100895">
    <property type="entry name" value="Kazal-type serine protease inhibitors"/>
    <property type="match status" value="1"/>
</dbReference>
<evidence type="ECO:0000256" key="1">
    <source>
        <dbReference type="SAM" id="MobiDB-lite"/>
    </source>
</evidence>
<feature type="signal peptide" evidence="2">
    <location>
        <begin position="1"/>
        <end position="23"/>
    </location>
</feature>
<reference evidence="5" key="1">
    <citation type="submission" date="2017-09" db="EMBL/GenBank/DDBJ databases">
        <title>Depth-based differentiation of microbial function through sediment-hosted aquifers and enrichment of novel symbionts in the deep terrestrial subsurface.</title>
        <authorList>
            <person name="Probst A.J."/>
            <person name="Ladd B."/>
            <person name="Jarett J.K."/>
            <person name="Geller-Mcgrath D.E."/>
            <person name="Sieber C.M.K."/>
            <person name="Emerson J.B."/>
            <person name="Anantharaman K."/>
            <person name="Thomas B.C."/>
            <person name="Malmstrom R."/>
            <person name="Stieglmeier M."/>
            <person name="Klingl A."/>
            <person name="Woyke T."/>
            <person name="Ryan C.M."/>
            <person name="Banfield J.F."/>
        </authorList>
    </citation>
    <scope>NUCLEOTIDE SEQUENCE [LARGE SCALE GENOMIC DNA]</scope>
</reference>
<evidence type="ECO:0000259" key="3">
    <source>
        <dbReference type="PROSITE" id="PS51465"/>
    </source>
</evidence>
<feature type="region of interest" description="Disordered" evidence="1">
    <location>
        <begin position="165"/>
        <end position="187"/>
    </location>
</feature>
<proteinExistence type="predicted"/>
<dbReference type="InterPro" id="IPR002350">
    <property type="entry name" value="Kazal_dom"/>
</dbReference>
<feature type="chain" id="PRO_5013877104" description="Kazal-like domain-containing protein" evidence="2">
    <location>
        <begin position="24"/>
        <end position="278"/>
    </location>
</feature>
<dbReference type="PROSITE" id="PS51257">
    <property type="entry name" value="PROKAR_LIPOPROTEIN"/>
    <property type="match status" value="1"/>
</dbReference>
<feature type="domain" description="Kazal-like" evidence="3">
    <location>
        <begin position="107"/>
        <end position="156"/>
    </location>
</feature>
<dbReference type="EMBL" id="PFBY01000033">
    <property type="protein sequence ID" value="PIR76316.1"/>
    <property type="molecule type" value="Genomic_DNA"/>
</dbReference>
<dbReference type="PROSITE" id="PS51465">
    <property type="entry name" value="KAZAL_2"/>
    <property type="match status" value="1"/>
</dbReference>
<accession>A0A2H0TXT2</accession>
<evidence type="ECO:0000313" key="5">
    <source>
        <dbReference type="Proteomes" id="UP000231530"/>
    </source>
</evidence>
<dbReference type="Proteomes" id="UP000231530">
    <property type="component" value="Unassembled WGS sequence"/>
</dbReference>
<sequence length="278" mass="29254">MKKFFLVCTILLLTGAGCSSSNSGDTTSTSTDSATSTHDVVKKPGGVDPLDYAIAACENNGYGVVLKYDNEKKTTNTYCQFSGGYACEAISYITGTCTTTSTNRMYLVTTDGTPDNIRTCTTDEKPVCGKDGITYVNSCIAGLQRVDINHVGVCTEAEQQAAAGKADNAAGSSSSSGSSSSVSNSIGTATAPTNANTAWLKHLNAIASGKNSGASSPIKEECVYGTNRVYYMVESCPNCFSTLYNINGDVICHPHNDIANECPSYFDKDNHSANCKRI</sequence>